<evidence type="ECO:0000256" key="3">
    <source>
        <dbReference type="ARBA" id="ARBA00022840"/>
    </source>
</evidence>
<evidence type="ECO:0000256" key="4">
    <source>
        <dbReference type="SAM" id="Coils"/>
    </source>
</evidence>
<dbReference type="InterPro" id="IPR045455">
    <property type="entry name" value="NrS-1_pol-like_helicase"/>
</dbReference>
<dbReference type="GO" id="GO:0005524">
    <property type="term" value="F:ATP binding"/>
    <property type="evidence" value="ECO:0007669"/>
    <property type="project" value="UniProtKB-KW"/>
</dbReference>
<feature type="domain" description="SF3 helicase" evidence="5">
    <location>
        <begin position="632"/>
        <end position="793"/>
    </location>
</feature>
<dbReference type="GO" id="GO:0016787">
    <property type="term" value="F:hydrolase activity"/>
    <property type="evidence" value="ECO:0007669"/>
    <property type="project" value="UniProtKB-KW"/>
</dbReference>
<dbReference type="InterPro" id="IPR006500">
    <property type="entry name" value="Helicase_put_C_phage/plasmid"/>
</dbReference>
<dbReference type="InterPro" id="IPR027417">
    <property type="entry name" value="P-loop_NTPase"/>
</dbReference>
<reference evidence="6" key="1">
    <citation type="journal article" date="2020" name="Nature">
        <title>Giant virus diversity and host interactions through global metagenomics.</title>
        <authorList>
            <person name="Schulz F."/>
            <person name="Roux S."/>
            <person name="Paez-Espino D."/>
            <person name="Jungbluth S."/>
            <person name="Walsh D.A."/>
            <person name="Denef V.J."/>
            <person name="McMahon K.D."/>
            <person name="Konstantinidis K.T."/>
            <person name="Eloe-Fadrosh E.A."/>
            <person name="Kyrpides N.C."/>
            <person name="Woyke T."/>
        </authorList>
    </citation>
    <scope>NUCLEOTIDE SEQUENCE</scope>
    <source>
        <strain evidence="6">GVMAG-M-3300023184-167</strain>
    </source>
</reference>
<feature type="coiled-coil region" evidence="4">
    <location>
        <begin position="497"/>
        <end position="534"/>
    </location>
</feature>
<name>A0A6C0HRY7_9ZZZZ</name>
<dbReference type="Pfam" id="PF19263">
    <property type="entry name" value="DUF5906"/>
    <property type="match status" value="1"/>
</dbReference>
<organism evidence="6">
    <name type="scientific">viral metagenome</name>
    <dbReference type="NCBI Taxonomy" id="1070528"/>
    <lineage>
        <taxon>unclassified sequences</taxon>
        <taxon>metagenomes</taxon>
        <taxon>organismal metagenomes</taxon>
    </lineage>
</organism>
<keyword evidence="2" id="KW-0378">Hydrolase</keyword>
<dbReference type="NCBIfam" id="TIGR01613">
    <property type="entry name" value="primase_Cterm"/>
    <property type="match status" value="1"/>
</dbReference>
<evidence type="ECO:0000256" key="2">
    <source>
        <dbReference type="ARBA" id="ARBA00022801"/>
    </source>
</evidence>
<protein>
    <recommendedName>
        <fullName evidence="5">SF3 helicase domain-containing protein</fullName>
    </recommendedName>
</protein>
<evidence type="ECO:0000256" key="1">
    <source>
        <dbReference type="ARBA" id="ARBA00022741"/>
    </source>
</evidence>
<dbReference type="Pfam" id="PF08706">
    <property type="entry name" value="D5_N"/>
    <property type="match status" value="1"/>
</dbReference>
<dbReference type="PANTHER" id="PTHR35372">
    <property type="entry name" value="ATP BINDING PROTEIN-RELATED"/>
    <property type="match status" value="1"/>
</dbReference>
<dbReference type="Pfam" id="PF23162">
    <property type="entry name" value="AEP_C962R"/>
    <property type="match status" value="1"/>
</dbReference>
<keyword evidence="3" id="KW-0067">ATP-binding</keyword>
<keyword evidence="1" id="KW-0547">Nucleotide-binding</keyword>
<evidence type="ECO:0000259" key="5">
    <source>
        <dbReference type="PROSITE" id="PS51206"/>
    </source>
</evidence>
<proteinExistence type="predicted"/>
<dbReference type="InterPro" id="IPR056443">
    <property type="entry name" value="AEP_C962R"/>
</dbReference>
<dbReference type="PANTHER" id="PTHR35372:SF2">
    <property type="entry name" value="SF3 HELICASE DOMAIN-CONTAINING PROTEIN"/>
    <property type="match status" value="1"/>
</dbReference>
<dbReference type="InterPro" id="IPR014818">
    <property type="entry name" value="Phage/plasmid_primase_P4_C"/>
</dbReference>
<dbReference type="Gene3D" id="3.40.50.300">
    <property type="entry name" value="P-loop containing nucleotide triphosphate hydrolases"/>
    <property type="match status" value="1"/>
</dbReference>
<dbReference type="AlphaFoldDB" id="A0A6C0HRY7"/>
<dbReference type="InterPro" id="IPR014015">
    <property type="entry name" value="Helicase_SF3_DNA-vir"/>
</dbReference>
<accession>A0A6C0HRY7</accession>
<dbReference type="EMBL" id="MN740006">
    <property type="protein sequence ID" value="QHT83150.1"/>
    <property type="molecule type" value="Genomic_DNA"/>
</dbReference>
<evidence type="ECO:0000313" key="6">
    <source>
        <dbReference type="EMBL" id="QHT83150.1"/>
    </source>
</evidence>
<dbReference type="InterPro" id="IPR051620">
    <property type="entry name" value="ORF904-like_C"/>
</dbReference>
<dbReference type="SMART" id="SM00885">
    <property type="entry name" value="D5_N"/>
    <property type="match status" value="1"/>
</dbReference>
<keyword evidence="4" id="KW-0175">Coiled coil</keyword>
<sequence length="939" mass="108861">MASQYKNLDDFLAKHKFVNSETQSLSPTHTRIGNKTMGITGGSYTIPEEKKSVFHDLYYRKVFHEKKNEYLTEKQISNGAILVDLDLKFSIDVDKRIYTSSHIEIILSLYLDTLKSMLQFVPESFPIFIMEKKDVNRCVEKEVTKDGIHIIIGIKTDHVFQGMLRKRIVQEIPNIWDDEPLPITNSWDNVVDDSICKGSTNWQVYGSRKPGHAPYILTQYYKVTFDERDSEFSLDLLPIVEKDVMNIVSAQYNDHPLFAMKPEIEREYNNVKNAKHVPKAKRKSCIKFNVIEDVVVPDINDIKNKEQLEIAVNALLKTFDASDYSSIEAHEYTQILPESYYEDGSHANNCRVAFALKHTDERLFLSWVMLRSKNPSFDYDDIPNLLHRWKNDFNKKDGGLTKNSIIYWAKKDAYEKYVEVKNTSLQHYIDQTLNTTNSTDYDVAKVLHFMNKGTYCCTNIGSKLWYVFENHRWKEDKRMSIRNKISEEVHRIYSDKMNSLLVEIQESNENQDQHEKLRKKIQKLGKTCEKLKKTSDKNNIFREAMEIFCNDEFLRKIDGNKYLMCFKNGVVDFKKKEFRAGIPEDYLSKCTNINYFEDIRKYMEKGENLDQEIVDIVREINEYMSQLYPIPELCDYMWAHLASCLIGENINQTCSFYVGSGSNGKSSIVELMSYAFGDYKGVLPISIVTEKRVGVGGTNSELIALKGVRYAVMQESSKGMKLNEGILKELTGGDTIVARQLFKESESFTPQFTLVVCTNNLPDIEATDDGTWRRIKSIQHHAKFVDNLEDKRYKGVPFLFKKNKNVKDKLKIWAPIFMSMLVYKVFQTEGIVDDCEEVLKDSTKYRESQDHIASFMNETILEVEDSIVTSGALEQAFKLWFRENLESSGIKQPKLCDLKNAMTLKYTKINIGKATRKDAWQDVKLNEYKNDDIGDLSKS</sequence>
<dbReference type="PROSITE" id="PS51206">
    <property type="entry name" value="SF3_HELICASE_1"/>
    <property type="match status" value="1"/>
</dbReference>